<evidence type="ECO:0000256" key="6">
    <source>
        <dbReference type="ARBA" id="ARBA00023027"/>
    </source>
</evidence>
<evidence type="ECO:0000256" key="4">
    <source>
        <dbReference type="ARBA" id="ARBA00022967"/>
    </source>
</evidence>
<evidence type="ECO:0000259" key="10">
    <source>
        <dbReference type="Pfam" id="PF00361"/>
    </source>
</evidence>
<comment type="caution">
    <text evidence="12">The sequence shown here is derived from an EMBL/GenBank/DDBJ whole genome shotgun (WGS) entry which is preliminary data.</text>
</comment>
<feature type="transmembrane region" description="Helical" evidence="9">
    <location>
        <begin position="335"/>
        <end position="356"/>
    </location>
</feature>
<keyword evidence="13" id="KW-1185">Reference proteome</keyword>
<dbReference type="GO" id="GO:0008137">
    <property type="term" value="F:NADH dehydrogenase (ubiquinone) activity"/>
    <property type="evidence" value="ECO:0007669"/>
    <property type="project" value="InterPro"/>
</dbReference>
<feature type="transmembrane region" description="Helical" evidence="9">
    <location>
        <begin position="368"/>
        <end position="393"/>
    </location>
</feature>
<keyword evidence="3 8" id="KW-0812">Transmembrane</keyword>
<dbReference type="InterPro" id="IPR000260">
    <property type="entry name" value="NADH4_N"/>
</dbReference>
<dbReference type="Pfam" id="PF00361">
    <property type="entry name" value="Proton_antipo_M"/>
    <property type="match status" value="1"/>
</dbReference>
<feature type="transmembrane region" description="Helical" evidence="9">
    <location>
        <begin position="6"/>
        <end position="23"/>
    </location>
</feature>
<feature type="transmembrane region" description="Helical" evidence="9">
    <location>
        <begin position="460"/>
        <end position="481"/>
    </location>
</feature>
<dbReference type="Pfam" id="PF01059">
    <property type="entry name" value="Oxidored_q5_N"/>
    <property type="match status" value="1"/>
</dbReference>
<feature type="domain" description="NADH:ubiquinone oxidoreductase chain 4 N-terminal" evidence="11">
    <location>
        <begin position="61"/>
        <end position="120"/>
    </location>
</feature>
<feature type="transmembrane region" description="Helical" evidence="9">
    <location>
        <begin position="107"/>
        <end position="126"/>
    </location>
</feature>
<feature type="transmembrane region" description="Helical" evidence="9">
    <location>
        <begin position="307"/>
        <end position="329"/>
    </location>
</feature>
<dbReference type="InterPro" id="IPR010227">
    <property type="entry name" value="NADH_Q_OxRdtase_chainM/4"/>
</dbReference>
<feature type="transmembrane region" description="Helical" evidence="9">
    <location>
        <begin position="278"/>
        <end position="300"/>
    </location>
</feature>
<keyword evidence="6" id="KW-0520">NAD</keyword>
<gene>
    <name evidence="12" type="ORF">AZI86_06480</name>
</gene>
<dbReference type="EMBL" id="LUKE01000001">
    <property type="protein sequence ID" value="KYG66686.1"/>
    <property type="molecule type" value="Genomic_DNA"/>
</dbReference>
<evidence type="ECO:0000313" key="12">
    <source>
        <dbReference type="EMBL" id="KYG66686.1"/>
    </source>
</evidence>
<protein>
    <submittedName>
        <fullName evidence="12">NADH dehydrogenase</fullName>
    </submittedName>
</protein>
<feature type="transmembrane region" description="Helical" evidence="9">
    <location>
        <begin position="30"/>
        <end position="48"/>
    </location>
</feature>
<dbReference type="GO" id="GO:0016020">
    <property type="term" value="C:membrane"/>
    <property type="evidence" value="ECO:0007669"/>
    <property type="project" value="UniProtKB-SubCell"/>
</dbReference>
<dbReference type="GO" id="GO:0048039">
    <property type="term" value="F:ubiquinone binding"/>
    <property type="evidence" value="ECO:0007669"/>
    <property type="project" value="TreeGrafter"/>
</dbReference>
<sequence length="517" mass="58131">MILSSIVFLPLLFALIVAVWPKANTIRHLALGLSVVEFILSLALFKQFDPNSSGLQMVEKFMWIERFGIQYFMGIDGISLWLVLLTTFLTPIIILASWTSITERIKGFHVCMFLLQTAMLGTFLAFDAVFFYLFWELSLIPMYFMVGIWGGTRRIYATVKFFIYTFAGSVMMLVAIIYMMYLTQEATGTMSASLLDFYKLQIPFIGGTFFSLQTLLFFAFALAFAIKVPAFPVHTWLPDAHVEAPTPGSVILAGVMLKMGTYGFMRWVIPLFPEAAEYWAWLFMLIGTVGIIYGALVAMVQPDVKKLVAYSSVSHMGYILLGLFAFNAYGMAGGLYQMLNHGISTGALFLLIGMIYERTHSREISKYGGLAGVLPIFTIFFFIITLSSIAVPLTNGFVGEFFILLGTFQANPVFAYFAVSGVVLGAVYMLWMFKRVFFGQKGELVADEHHPLHDLNCREIVVLVPLVIMVFWMGLFPNHFLNYSKASIDHLVNNRTNYNLTIVNPGDQKIQHAQGEQ</sequence>
<dbReference type="InterPro" id="IPR001750">
    <property type="entry name" value="ND/Mrp_TM"/>
</dbReference>
<proteinExistence type="inferred from homology"/>
<comment type="similarity">
    <text evidence="2">Belongs to the complex I subunit 4 family.</text>
</comment>
<dbReference type="RefSeq" id="WP_061834259.1">
    <property type="nucleotide sequence ID" value="NZ_LUKE01000001.1"/>
</dbReference>
<keyword evidence="5 9" id="KW-1133">Transmembrane helix</keyword>
<feature type="transmembrane region" description="Helical" evidence="9">
    <location>
        <begin position="68"/>
        <end position="95"/>
    </location>
</feature>
<comment type="subcellular location">
    <subcellularLocation>
        <location evidence="1">Endomembrane system</location>
        <topology evidence="1">Multi-pass membrane protein</topology>
    </subcellularLocation>
    <subcellularLocation>
        <location evidence="8">Membrane</location>
        <topology evidence="8">Multi-pass membrane protein</topology>
    </subcellularLocation>
</comment>
<dbReference type="OrthoDB" id="5287861at2"/>
<dbReference type="PANTHER" id="PTHR43507">
    <property type="entry name" value="NADH-UBIQUINONE OXIDOREDUCTASE CHAIN 4"/>
    <property type="match status" value="1"/>
</dbReference>
<feature type="transmembrane region" description="Helical" evidence="9">
    <location>
        <begin position="247"/>
        <end position="272"/>
    </location>
</feature>
<evidence type="ECO:0000256" key="2">
    <source>
        <dbReference type="ARBA" id="ARBA00009025"/>
    </source>
</evidence>
<dbReference type="GO" id="GO:0012505">
    <property type="term" value="C:endomembrane system"/>
    <property type="evidence" value="ECO:0007669"/>
    <property type="project" value="UniProtKB-SubCell"/>
</dbReference>
<evidence type="ECO:0000313" key="13">
    <source>
        <dbReference type="Proteomes" id="UP000075320"/>
    </source>
</evidence>
<feature type="transmembrane region" description="Helical" evidence="9">
    <location>
        <begin position="161"/>
        <end position="182"/>
    </location>
</feature>
<dbReference type="InterPro" id="IPR003918">
    <property type="entry name" value="NADH_UbQ_OxRdtase"/>
</dbReference>
<evidence type="ECO:0000256" key="8">
    <source>
        <dbReference type="RuleBase" id="RU000320"/>
    </source>
</evidence>
<dbReference type="PANTHER" id="PTHR43507:SF1">
    <property type="entry name" value="NADH-UBIQUINONE OXIDOREDUCTASE CHAIN 4"/>
    <property type="match status" value="1"/>
</dbReference>
<organism evidence="12 13">
    <name type="scientific">Bdellovibrio bacteriovorus</name>
    <dbReference type="NCBI Taxonomy" id="959"/>
    <lineage>
        <taxon>Bacteria</taxon>
        <taxon>Pseudomonadati</taxon>
        <taxon>Bdellovibrionota</taxon>
        <taxon>Bdellovibrionia</taxon>
        <taxon>Bdellovibrionales</taxon>
        <taxon>Pseudobdellovibrionaceae</taxon>
        <taxon>Bdellovibrio</taxon>
    </lineage>
</organism>
<evidence type="ECO:0000256" key="7">
    <source>
        <dbReference type="ARBA" id="ARBA00023136"/>
    </source>
</evidence>
<dbReference type="GO" id="GO:0015990">
    <property type="term" value="P:electron transport coupled proton transport"/>
    <property type="evidence" value="ECO:0007669"/>
    <property type="project" value="TreeGrafter"/>
</dbReference>
<dbReference type="PRINTS" id="PR01437">
    <property type="entry name" value="NUOXDRDTASE4"/>
</dbReference>
<keyword evidence="4" id="KW-1278">Translocase</keyword>
<name>A0A150WQN5_BDEBC</name>
<feature type="transmembrane region" description="Helical" evidence="9">
    <location>
        <begin position="132"/>
        <end position="149"/>
    </location>
</feature>
<dbReference type="GO" id="GO:0003954">
    <property type="term" value="F:NADH dehydrogenase activity"/>
    <property type="evidence" value="ECO:0007669"/>
    <property type="project" value="TreeGrafter"/>
</dbReference>
<evidence type="ECO:0000256" key="9">
    <source>
        <dbReference type="SAM" id="Phobius"/>
    </source>
</evidence>
<evidence type="ECO:0000256" key="1">
    <source>
        <dbReference type="ARBA" id="ARBA00004127"/>
    </source>
</evidence>
<evidence type="ECO:0000256" key="5">
    <source>
        <dbReference type="ARBA" id="ARBA00022989"/>
    </source>
</evidence>
<feature type="transmembrane region" description="Helical" evidence="9">
    <location>
        <begin position="202"/>
        <end position="226"/>
    </location>
</feature>
<evidence type="ECO:0000259" key="11">
    <source>
        <dbReference type="Pfam" id="PF01059"/>
    </source>
</evidence>
<dbReference type="NCBIfam" id="TIGR01972">
    <property type="entry name" value="NDH_I_M"/>
    <property type="match status" value="1"/>
</dbReference>
<feature type="transmembrane region" description="Helical" evidence="9">
    <location>
        <begin position="413"/>
        <end position="431"/>
    </location>
</feature>
<dbReference type="Proteomes" id="UP000075320">
    <property type="component" value="Unassembled WGS sequence"/>
</dbReference>
<accession>A0A150WQN5</accession>
<dbReference type="GO" id="GO:0042773">
    <property type="term" value="P:ATP synthesis coupled electron transport"/>
    <property type="evidence" value="ECO:0007669"/>
    <property type="project" value="InterPro"/>
</dbReference>
<keyword evidence="7 9" id="KW-0472">Membrane</keyword>
<reference evidence="12 13" key="1">
    <citation type="submission" date="2016-03" db="EMBL/GenBank/DDBJ databases">
        <authorList>
            <person name="Ploux O."/>
        </authorList>
    </citation>
    <scope>NUCLEOTIDE SEQUENCE [LARGE SCALE GENOMIC DNA]</scope>
    <source>
        <strain evidence="12 13">R0</strain>
    </source>
</reference>
<feature type="domain" description="NADH:quinone oxidoreductase/Mrp antiporter transmembrane" evidence="10">
    <location>
        <begin position="127"/>
        <end position="424"/>
    </location>
</feature>
<evidence type="ECO:0000256" key="3">
    <source>
        <dbReference type="ARBA" id="ARBA00022692"/>
    </source>
</evidence>
<dbReference type="AlphaFoldDB" id="A0A150WQN5"/>